<evidence type="ECO:0000313" key="1">
    <source>
        <dbReference type="EnsemblPlants" id="MELO3C019430.2.1"/>
    </source>
</evidence>
<dbReference type="Gramene" id="MELO3C019430.2.1">
    <property type="protein sequence ID" value="MELO3C019430.2.1"/>
    <property type="gene ID" value="MELO3C019430.2"/>
</dbReference>
<organism evidence="1">
    <name type="scientific">Cucumis melo</name>
    <name type="common">Muskmelon</name>
    <dbReference type="NCBI Taxonomy" id="3656"/>
    <lineage>
        <taxon>Eukaryota</taxon>
        <taxon>Viridiplantae</taxon>
        <taxon>Streptophyta</taxon>
        <taxon>Embryophyta</taxon>
        <taxon>Tracheophyta</taxon>
        <taxon>Spermatophyta</taxon>
        <taxon>Magnoliopsida</taxon>
        <taxon>eudicotyledons</taxon>
        <taxon>Gunneridae</taxon>
        <taxon>Pentapetalae</taxon>
        <taxon>rosids</taxon>
        <taxon>fabids</taxon>
        <taxon>Cucurbitales</taxon>
        <taxon>Cucurbitaceae</taxon>
        <taxon>Benincaseae</taxon>
        <taxon>Cucumis</taxon>
    </lineage>
</organism>
<accession>A0A9I9DKK2</accession>
<dbReference type="AlphaFoldDB" id="A0A9I9DKK2"/>
<sequence length="52" mass="5962">MDGKVVEVDDGRKVQGNALSMWMGRGRAVLFKRSAKDILKTFRKRDLENPIK</sequence>
<name>A0A9I9DKK2_CUCME</name>
<proteinExistence type="predicted"/>
<dbReference type="EnsemblPlants" id="MELO3C019430.2.1">
    <property type="protein sequence ID" value="MELO3C019430.2.1"/>
    <property type="gene ID" value="MELO3C019430.2"/>
</dbReference>
<reference evidence="1" key="1">
    <citation type="submission" date="2023-03" db="UniProtKB">
        <authorList>
            <consortium name="EnsemblPlants"/>
        </authorList>
    </citation>
    <scope>IDENTIFICATION</scope>
</reference>
<protein>
    <submittedName>
        <fullName evidence="1">Uncharacterized protein</fullName>
    </submittedName>
</protein>